<protein>
    <submittedName>
        <fullName evidence="2">Uncharacterized protein</fullName>
    </submittedName>
</protein>
<proteinExistence type="predicted"/>
<evidence type="ECO:0000313" key="2">
    <source>
        <dbReference type="EMBL" id="KAG2329754.1"/>
    </source>
</evidence>
<sequence length="100" mass="11262">MTNASDMKDTKDRASRAFEALGKSIKARAGADSDAKQSEAAERERRLESGVAGFEQMVTQYQKQLRTLEVNNYSLTLHLKQALQNNNSIPGRYHLFLDKT</sequence>
<dbReference type="PANTHER" id="PTHR31245">
    <property type="entry name" value="UBIQUITIN SYSTEM COMPONENT CUE PROTEIN"/>
    <property type="match status" value="1"/>
</dbReference>
<feature type="region of interest" description="Disordered" evidence="1">
    <location>
        <begin position="26"/>
        <end position="47"/>
    </location>
</feature>
<keyword evidence="3" id="KW-1185">Reference proteome</keyword>
<name>A0A8X8B9B1_BRACI</name>
<comment type="caution">
    <text evidence="2">The sequence shown here is derived from an EMBL/GenBank/DDBJ whole genome shotgun (WGS) entry which is preliminary data.</text>
</comment>
<organism evidence="2 3">
    <name type="scientific">Brassica carinata</name>
    <name type="common">Ethiopian mustard</name>
    <name type="synonym">Abyssinian cabbage</name>
    <dbReference type="NCBI Taxonomy" id="52824"/>
    <lineage>
        <taxon>Eukaryota</taxon>
        <taxon>Viridiplantae</taxon>
        <taxon>Streptophyta</taxon>
        <taxon>Embryophyta</taxon>
        <taxon>Tracheophyta</taxon>
        <taxon>Spermatophyta</taxon>
        <taxon>Magnoliopsida</taxon>
        <taxon>eudicotyledons</taxon>
        <taxon>Gunneridae</taxon>
        <taxon>Pentapetalae</taxon>
        <taxon>rosids</taxon>
        <taxon>malvids</taxon>
        <taxon>Brassicales</taxon>
        <taxon>Brassicaceae</taxon>
        <taxon>Brassiceae</taxon>
        <taxon>Brassica</taxon>
    </lineage>
</organism>
<dbReference type="PANTHER" id="PTHR31245:SF1">
    <property type="entry name" value="UBIQUITIN SYSTEM COMPONENT CUE PROTEIN"/>
    <property type="match status" value="1"/>
</dbReference>
<dbReference type="OrthoDB" id="440455at2759"/>
<evidence type="ECO:0000313" key="3">
    <source>
        <dbReference type="Proteomes" id="UP000886595"/>
    </source>
</evidence>
<accession>A0A8X8B9B1</accession>
<evidence type="ECO:0000256" key="1">
    <source>
        <dbReference type="SAM" id="MobiDB-lite"/>
    </source>
</evidence>
<dbReference type="Proteomes" id="UP000886595">
    <property type="component" value="Unassembled WGS sequence"/>
</dbReference>
<dbReference type="EMBL" id="JAAMPC010000001">
    <property type="protein sequence ID" value="KAG2329754.1"/>
    <property type="molecule type" value="Genomic_DNA"/>
</dbReference>
<feature type="compositionally biased region" description="Basic and acidic residues" evidence="1">
    <location>
        <begin position="29"/>
        <end position="47"/>
    </location>
</feature>
<gene>
    <name evidence="2" type="ORF">Bca52824_000934</name>
</gene>
<dbReference type="AlphaFoldDB" id="A0A8X8B9B1"/>
<reference evidence="2 3" key="1">
    <citation type="submission" date="2020-02" db="EMBL/GenBank/DDBJ databases">
        <authorList>
            <person name="Ma Q."/>
            <person name="Huang Y."/>
            <person name="Song X."/>
            <person name="Pei D."/>
        </authorList>
    </citation>
    <scope>NUCLEOTIDE SEQUENCE [LARGE SCALE GENOMIC DNA]</scope>
    <source>
        <strain evidence="2">Sxm20200214</strain>
        <tissue evidence="2">Leaf</tissue>
    </source>
</reference>